<dbReference type="AlphaFoldDB" id="A0A1B6K4V5"/>
<name>A0A1B6K4V5_9HEMI</name>
<organism evidence="1">
    <name type="scientific">Homalodisca liturata</name>
    <dbReference type="NCBI Taxonomy" id="320908"/>
    <lineage>
        <taxon>Eukaryota</taxon>
        <taxon>Metazoa</taxon>
        <taxon>Ecdysozoa</taxon>
        <taxon>Arthropoda</taxon>
        <taxon>Hexapoda</taxon>
        <taxon>Insecta</taxon>
        <taxon>Pterygota</taxon>
        <taxon>Neoptera</taxon>
        <taxon>Paraneoptera</taxon>
        <taxon>Hemiptera</taxon>
        <taxon>Auchenorrhyncha</taxon>
        <taxon>Membracoidea</taxon>
        <taxon>Cicadellidae</taxon>
        <taxon>Cicadellinae</taxon>
        <taxon>Proconiini</taxon>
        <taxon>Homalodisca</taxon>
    </lineage>
</organism>
<protein>
    <submittedName>
        <fullName evidence="1">Uncharacterized protein</fullName>
    </submittedName>
</protein>
<proteinExistence type="predicted"/>
<sequence length="196" mass="22184">CTRLYSLLPLTTREYNLVHFKPKAWACSTSPETTNTEQDFWGAWAHQRPVDAGTASLVIKELDKVMSSTPDSPKYDKIRSWFRDSLKGKLKAMCIGMTDFGVAAETLATTEAYMEGVDDDQINEWLNELEEQGLGMGVMLESYERDVIDVINTTKEVEGGDYWEEGEFTTDSLYDPTNEDSPFINSIHNWVSEEVG</sequence>
<accession>A0A1B6K4V5</accession>
<reference evidence="1" key="1">
    <citation type="submission" date="2015-11" db="EMBL/GenBank/DDBJ databases">
        <title>De novo transcriptome assembly of four potential Pierce s Disease insect vectors from Arizona vineyards.</title>
        <authorList>
            <person name="Tassone E.E."/>
        </authorList>
    </citation>
    <scope>NUCLEOTIDE SEQUENCE</scope>
</reference>
<evidence type="ECO:0000313" key="1">
    <source>
        <dbReference type="EMBL" id="JAT06478.1"/>
    </source>
</evidence>
<feature type="non-terminal residue" evidence="1">
    <location>
        <position position="1"/>
    </location>
</feature>
<dbReference type="EMBL" id="GECU01001229">
    <property type="protein sequence ID" value="JAT06478.1"/>
    <property type="molecule type" value="Transcribed_RNA"/>
</dbReference>
<feature type="non-terminal residue" evidence="1">
    <location>
        <position position="196"/>
    </location>
</feature>
<gene>
    <name evidence="1" type="ORF">g.52885</name>
</gene>